<name>E3GER8_9FIRM</name>
<proteinExistence type="predicted"/>
<evidence type="ECO:0000313" key="2">
    <source>
        <dbReference type="Proteomes" id="UP000006873"/>
    </source>
</evidence>
<sequence length="52" mass="6428">MRKSNSGLFGCPRLSKIRVWYDIAMFIYPDQQYLNIYKFKKMMRSRKIFQND</sequence>
<dbReference type="AlphaFoldDB" id="E3GER8"/>
<dbReference type="KEGG" id="elm:ELI_2767"/>
<evidence type="ECO:0000313" key="1">
    <source>
        <dbReference type="EMBL" id="ADO37748.1"/>
    </source>
</evidence>
<keyword evidence="2" id="KW-1185">Reference proteome</keyword>
<dbReference type="HOGENOM" id="CLU_3079962_0_0_9"/>
<organism evidence="1 2">
    <name type="scientific">Eubacterium callanderi</name>
    <dbReference type="NCBI Taxonomy" id="53442"/>
    <lineage>
        <taxon>Bacteria</taxon>
        <taxon>Bacillati</taxon>
        <taxon>Bacillota</taxon>
        <taxon>Clostridia</taxon>
        <taxon>Eubacteriales</taxon>
        <taxon>Eubacteriaceae</taxon>
        <taxon>Eubacterium</taxon>
    </lineage>
</organism>
<dbReference type="Proteomes" id="UP000006873">
    <property type="component" value="Chromosome"/>
</dbReference>
<dbReference type="EMBL" id="CP002273">
    <property type="protein sequence ID" value="ADO37748.1"/>
    <property type="molecule type" value="Genomic_DNA"/>
</dbReference>
<reference evidence="1 2" key="2">
    <citation type="journal article" date="2011" name="J. Bacteriol.">
        <title>Complete genome sequence of a carbon monoxide-utilizing acetogen, Eubacterium limosum KIST612.</title>
        <authorList>
            <person name="Roh H."/>
            <person name="Ko H.J."/>
            <person name="Kim D."/>
            <person name="Choi D.G."/>
            <person name="Park S."/>
            <person name="Kim S."/>
            <person name="Chang I.S."/>
            <person name="Choi I.G."/>
        </authorList>
    </citation>
    <scope>NUCLEOTIDE SEQUENCE [LARGE SCALE GENOMIC DNA]</scope>
    <source>
        <strain evidence="1 2">KIST612</strain>
    </source>
</reference>
<accession>E3GER8</accession>
<gene>
    <name evidence="1" type="ordered locus">ELI_2767</name>
</gene>
<reference key="1">
    <citation type="submission" date="2010-09" db="EMBL/GenBank/DDBJ databases">
        <authorList>
            <person name="Roh H."/>
            <person name="Ko H.-J."/>
            <person name="Kim D."/>
            <person name="Choi D.G."/>
            <person name="Park S."/>
            <person name="Kim S."/>
            <person name="Kim K.H."/>
            <person name="Chang I.S."/>
            <person name="Choi I.-G."/>
        </authorList>
    </citation>
    <scope>NUCLEOTIDE SEQUENCE</scope>
    <source>
        <strain>KIST612</strain>
    </source>
</reference>
<protein>
    <submittedName>
        <fullName evidence="1">Uncharacterized protein</fullName>
    </submittedName>
</protein>